<dbReference type="SMART" id="SM00020">
    <property type="entry name" value="Tryp_SPc"/>
    <property type="match status" value="1"/>
</dbReference>
<dbReference type="InterPro" id="IPR001254">
    <property type="entry name" value="Trypsin_dom"/>
</dbReference>
<dbReference type="PROSITE" id="PS00211">
    <property type="entry name" value="ABC_TRANSPORTER_1"/>
    <property type="match status" value="1"/>
</dbReference>
<dbReference type="OrthoDB" id="6500128at2759"/>
<organism evidence="14">
    <name type="scientific">Oikopleura dioica</name>
    <name type="common">Tunicate</name>
    <dbReference type="NCBI Taxonomy" id="34765"/>
    <lineage>
        <taxon>Eukaryota</taxon>
        <taxon>Metazoa</taxon>
        <taxon>Chordata</taxon>
        <taxon>Tunicata</taxon>
        <taxon>Appendicularia</taxon>
        <taxon>Copelata</taxon>
        <taxon>Oikopleuridae</taxon>
        <taxon>Oikopleura</taxon>
    </lineage>
</organism>
<dbReference type="InterPro" id="IPR039421">
    <property type="entry name" value="Type_1_exporter"/>
</dbReference>
<evidence type="ECO:0000256" key="1">
    <source>
        <dbReference type="ARBA" id="ARBA00004141"/>
    </source>
</evidence>
<dbReference type="InterPro" id="IPR036640">
    <property type="entry name" value="ABC1_TM_sf"/>
</dbReference>
<evidence type="ECO:0000259" key="13">
    <source>
        <dbReference type="PROSITE" id="PS51670"/>
    </source>
</evidence>
<feature type="domain" description="Peptidase S1" evidence="11">
    <location>
        <begin position="333"/>
        <end position="504"/>
    </location>
</feature>
<dbReference type="PROSITE" id="PS50041">
    <property type="entry name" value="C_TYPE_LECTIN_2"/>
    <property type="match status" value="1"/>
</dbReference>
<keyword evidence="6" id="KW-0472">Membrane</keyword>
<dbReference type="GO" id="GO:0004252">
    <property type="term" value="F:serine-type endopeptidase activity"/>
    <property type="evidence" value="ECO:0007669"/>
    <property type="project" value="InterPro"/>
</dbReference>
<dbReference type="InterPro" id="IPR016187">
    <property type="entry name" value="CTDL_fold"/>
</dbReference>
<comment type="similarity">
    <text evidence="8">Belongs to the peptidase S1 family. CLIP subfamily.</text>
</comment>
<dbReference type="SMART" id="SM00034">
    <property type="entry name" value="CLECT"/>
    <property type="match status" value="1"/>
</dbReference>
<evidence type="ECO:0000256" key="2">
    <source>
        <dbReference type="ARBA" id="ARBA00022692"/>
    </source>
</evidence>
<comment type="subcellular location">
    <subcellularLocation>
        <location evidence="1">Membrane</location>
        <topology evidence="1">Multi-pass membrane protein</topology>
    </subcellularLocation>
</comment>
<dbReference type="CDD" id="cd00190">
    <property type="entry name" value="Tryp_SPc"/>
    <property type="match status" value="1"/>
</dbReference>
<keyword evidence="4" id="KW-0067">ATP-binding</keyword>
<dbReference type="GO" id="GO:0042626">
    <property type="term" value="F:ATPase-coupled transmembrane transporter activity"/>
    <property type="evidence" value="ECO:0007669"/>
    <property type="project" value="TreeGrafter"/>
</dbReference>
<dbReference type="InterPro" id="IPR003582">
    <property type="entry name" value="ShKT_dom"/>
</dbReference>
<dbReference type="InterPro" id="IPR027417">
    <property type="entry name" value="P-loop_NTPase"/>
</dbReference>
<dbReference type="InterPro" id="IPR043504">
    <property type="entry name" value="Peptidase_S1_PA_chymotrypsin"/>
</dbReference>
<dbReference type="SMART" id="SM00382">
    <property type="entry name" value="AAA"/>
    <property type="match status" value="1"/>
</dbReference>
<evidence type="ECO:0000259" key="11">
    <source>
        <dbReference type="PROSITE" id="PS50240"/>
    </source>
</evidence>
<dbReference type="GO" id="GO:0006508">
    <property type="term" value="P:proteolysis"/>
    <property type="evidence" value="ECO:0007669"/>
    <property type="project" value="InterPro"/>
</dbReference>
<evidence type="ECO:0000259" key="10">
    <source>
        <dbReference type="PROSITE" id="PS50041"/>
    </source>
</evidence>
<dbReference type="EMBL" id="FN653057">
    <property type="protein sequence ID" value="CBY10475.1"/>
    <property type="molecule type" value="Genomic_DNA"/>
</dbReference>
<dbReference type="InParanoid" id="E4XJ32"/>
<dbReference type="GO" id="GO:0016887">
    <property type="term" value="F:ATP hydrolysis activity"/>
    <property type="evidence" value="ECO:0007669"/>
    <property type="project" value="InterPro"/>
</dbReference>
<proteinExistence type="inferred from homology"/>
<dbReference type="PANTHER" id="PTHR24221">
    <property type="entry name" value="ATP-BINDING CASSETTE SUB-FAMILY B"/>
    <property type="match status" value="1"/>
</dbReference>
<dbReference type="Proteomes" id="UP000001307">
    <property type="component" value="Unassembled WGS sequence"/>
</dbReference>
<dbReference type="InterPro" id="IPR009003">
    <property type="entry name" value="Peptidase_S1_PA"/>
</dbReference>
<dbReference type="MEROPS" id="S01.231"/>
<evidence type="ECO:0000256" key="8">
    <source>
        <dbReference type="ARBA" id="ARBA00024195"/>
    </source>
</evidence>
<keyword evidence="2" id="KW-0812">Transmembrane</keyword>
<dbReference type="SUPFAM" id="SSF50494">
    <property type="entry name" value="Trypsin-like serine proteases"/>
    <property type="match status" value="1"/>
</dbReference>
<evidence type="ECO:0000313" key="15">
    <source>
        <dbReference type="Proteomes" id="UP000001307"/>
    </source>
</evidence>
<keyword evidence="7 9" id="KW-1015">Disulfide bond</keyword>
<dbReference type="PROSITE" id="PS51670">
    <property type="entry name" value="SHKT"/>
    <property type="match status" value="2"/>
</dbReference>
<dbReference type="FunFam" id="2.40.10.10:FF:000002">
    <property type="entry name" value="Transmembrane protease serine"/>
    <property type="match status" value="1"/>
</dbReference>
<name>E4XJ32_OIKDI</name>
<dbReference type="CDD" id="cd00037">
    <property type="entry name" value="CLECT"/>
    <property type="match status" value="1"/>
</dbReference>
<dbReference type="InterPro" id="IPR016186">
    <property type="entry name" value="C-type_lectin-like/link_sf"/>
</dbReference>
<dbReference type="InterPro" id="IPR001304">
    <property type="entry name" value="C-type_lectin-like"/>
</dbReference>
<dbReference type="Pfam" id="PF00005">
    <property type="entry name" value="ABC_tran"/>
    <property type="match status" value="1"/>
</dbReference>
<feature type="domain" description="ShKT" evidence="13">
    <location>
        <begin position="686"/>
        <end position="720"/>
    </location>
</feature>
<gene>
    <name evidence="14" type="ORF">GSOID_T00012613001</name>
</gene>
<keyword evidence="15" id="KW-1185">Reference proteome</keyword>
<dbReference type="Gene3D" id="1.20.1560.10">
    <property type="entry name" value="ABC transporter type 1, transmembrane domain"/>
    <property type="match status" value="1"/>
</dbReference>
<keyword evidence="5" id="KW-1133">Transmembrane helix</keyword>
<dbReference type="Gene3D" id="3.10.100.10">
    <property type="entry name" value="Mannose-Binding Protein A, subunit A"/>
    <property type="match status" value="1"/>
</dbReference>
<dbReference type="InterPro" id="IPR017871">
    <property type="entry name" value="ABC_transporter-like_CS"/>
</dbReference>
<dbReference type="GO" id="GO:0005524">
    <property type="term" value="F:ATP binding"/>
    <property type="evidence" value="ECO:0007669"/>
    <property type="project" value="UniProtKB-KW"/>
</dbReference>
<dbReference type="InterPro" id="IPR003593">
    <property type="entry name" value="AAA+_ATPase"/>
</dbReference>
<evidence type="ECO:0000256" key="3">
    <source>
        <dbReference type="ARBA" id="ARBA00022741"/>
    </source>
</evidence>
<dbReference type="SUPFAM" id="SSF52540">
    <property type="entry name" value="P-loop containing nucleoside triphosphate hydrolases"/>
    <property type="match status" value="1"/>
</dbReference>
<evidence type="ECO:0000256" key="5">
    <source>
        <dbReference type="ARBA" id="ARBA00022989"/>
    </source>
</evidence>
<keyword evidence="3" id="KW-0547">Nucleotide-binding</keyword>
<feature type="domain" description="ABC transporter" evidence="12">
    <location>
        <begin position="79"/>
        <end position="318"/>
    </location>
</feature>
<protein>
    <recommendedName>
        <fullName evidence="16">C-type lectin domain-containing protein</fullName>
    </recommendedName>
</protein>
<dbReference type="InterPro" id="IPR003439">
    <property type="entry name" value="ABC_transporter-like_ATP-bd"/>
</dbReference>
<evidence type="ECO:0000313" key="14">
    <source>
        <dbReference type="EMBL" id="CBY10475.1"/>
    </source>
</evidence>
<feature type="domain" description="C-type lectin" evidence="10">
    <location>
        <begin position="527"/>
        <end position="628"/>
    </location>
</feature>
<dbReference type="Pfam" id="PF00089">
    <property type="entry name" value="Trypsin"/>
    <property type="match status" value="1"/>
</dbReference>
<evidence type="ECO:0000259" key="12">
    <source>
        <dbReference type="PROSITE" id="PS50893"/>
    </source>
</evidence>
<dbReference type="PROSITE" id="PS50240">
    <property type="entry name" value="TRYPSIN_DOM"/>
    <property type="match status" value="1"/>
</dbReference>
<dbReference type="Gene3D" id="2.40.10.10">
    <property type="entry name" value="Trypsin-like serine proteases"/>
    <property type="match status" value="1"/>
</dbReference>
<dbReference type="GO" id="GO:0016324">
    <property type="term" value="C:apical plasma membrane"/>
    <property type="evidence" value="ECO:0007669"/>
    <property type="project" value="TreeGrafter"/>
</dbReference>
<dbReference type="Pfam" id="PF01549">
    <property type="entry name" value="ShK"/>
    <property type="match status" value="2"/>
</dbReference>
<comment type="caution">
    <text evidence="9">Lacks conserved residue(s) required for the propagation of feature annotation.</text>
</comment>
<evidence type="ECO:0000256" key="7">
    <source>
        <dbReference type="ARBA" id="ARBA00023157"/>
    </source>
</evidence>
<evidence type="ECO:0000256" key="9">
    <source>
        <dbReference type="PROSITE-ProRule" id="PRU01005"/>
    </source>
</evidence>
<accession>E4XJ32</accession>
<sequence length="723" mass="81190">MSSDELLIFSAIEPKDKYNFQYKKTLTFCDSVTGQSAGMAPDYGQAVLAARRVVKLLQFPTIINPASREGQRPEITGKVEFSAVEFAYPTRKDVLVLKGLKTVVEPGQTLALVGQSGCGKSTCISLLERFYNASAGEVKIDGYDVTGMNLKWLRSNVGLVQQEPVLFAIWVLINFHQPCQDIEAALKEANAYDFVLDLPQGLETRCGKKGSQLSGGQKQRIAIARALIRKQKILLLDEATSALDTESEKVIHIDQPIRMSAKLWEENPPISAIFLGKQFSSKFRGGRFFVVALLSHQKQLYLLSIAFQPMQNRKIWLYLSGIFHQILRGFTKPDIRIQRSRRLFATQILIMPYSRTILICCYWRNLFTITDYVRPACLPQISDYRPVNGVSCVASGFGQEGTCDDNVKFEPTKLKSVVLEIVDNELCAEKLPFELEKSQLCAAGFQNGMDTCKGDSGGPLVCDVDGRWTLTGIVSFGLAFGEKDTPGVYTRVAEYIDWIWSNSHLEKHRKPTISFTPIATDAKNAFEAELRCRKQGGHLAFFRTRSEFDQYMSSVNVPSLAWIGVQRISGTSTFINVDGTEPYLDWHEGEPNDFFGPNSEQCVSMKTIDGVKKMNDAPCNYPDHYSCRIDSYPECSDIETNCDEYKCATSSHNRQFCPKTCGFCDTWKPETIGDISFLQKWNSSNCVDTNIKCGWWASRNECMNNPAGMLKFCPVSCHQCMFS</sequence>
<reference evidence="14" key="1">
    <citation type="journal article" date="2010" name="Science">
        <title>Plasticity of animal genome architecture unmasked by rapid evolution of a pelagic tunicate.</title>
        <authorList>
            <person name="Denoeud F."/>
            <person name="Henriet S."/>
            <person name="Mungpakdee S."/>
            <person name="Aury J.M."/>
            <person name="Da Silva C."/>
            <person name="Brinkmann H."/>
            <person name="Mikhaleva J."/>
            <person name="Olsen L.C."/>
            <person name="Jubin C."/>
            <person name="Canestro C."/>
            <person name="Bouquet J.M."/>
            <person name="Danks G."/>
            <person name="Poulain J."/>
            <person name="Campsteijn C."/>
            <person name="Adamski M."/>
            <person name="Cross I."/>
            <person name="Yadetie F."/>
            <person name="Muffato M."/>
            <person name="Louis A."/>
            <person name="Butcher S."/>
            <person name="Tsagkogeorga G."/>
            <person name="Konrad A."/>
            <person name="Singh S."/>
            <person name="Jensen M.F."/>
            <person name="Cong E.H."/>
            <person name="Eikeseth-Otteraa H."/>
            <person name="Noel B."/>
            <person name="Anthouard V."/>
            <person name="Porcel B.M."/>
            <person name="Kachouri-Lafond R."/>
            <person name="Nishino A."/>
            <person name="Ugolini M."/>
            <person name="Chourrout P."/>
            <person name="Nishida H."/>
            <person name="Aasland R."/>
            <person name="Huzurbazar S."/>
            <person name="Westhof E."/>
            <person name="Delsuc F."/>
            <person name="Lehrach H."/>
            <person name="Reinhardt R."/>
            <person name="Weissenbach J."/>
            <person name="Roy S.W."/>
            <person name="Artiguenave F."/>
            <person name="Postlethwait J.H."/>
            <person name="Manak J.R."/>
            <person name="Thompson E.M."/>
            <person name="Jaillon O."/>
            <person name="Du Pasquier L."/>
            <person name="Boudinot P."/>
            <person name="Liberles D.A."/>
            <person name="Volff J.N."/>
            <person name="Philippe H."/>
            <person name="Lenhard B."/>
            <person name="Roest Crollius H."/>
            <person name="Wincker P."/>
            <person name="Chourrout D."/>
        </authorList>
    </citation>
    <scope>NUCLEOTIDE SEQUENCE [LARGE SCALE GENOMIC DNA]</scope>
</reference>
<evidence type="ECO:0008006" key="16">
    <source>
        <dbReference type="Google" id="ProtNLM"/>
    </source>
</evidence>
<dbReference type="PANTHER" id="PTHR24221:SF636">
    <property type="entry name" value="BILE SALT EXPORT PUMP"/>
    <property type="match status" value="1"/>
</dbReference>
<feature type="disulfide bond" evidence="9">
    <location>
        <begin position="686"/>
        <end position="720"/>
    </location>
</feature>
<dbReference type="PROSITE" id="PS00135">
    <property type="entry name" value="TRYPSIN_SER"/>
    <property type="match status" value="1"/>
</dbReference>
<dbReference type="InterPro" id="IPR033116">
    <property type="entry name" value="TRYPSIN_SER"/>
</dbReference>
<evidence type="ECO:0000256" key="4">
    <source>
        <dbReference type="ARBA" id="ARBA00022840"/>
    </source>
</evidence>
<dbReference type="Gene3D" id="3.40.50.300">
    <property type="entry name" value="P-loop containing nucleotide triphosphate hydrolases"/>
    <property type="match status" value="1"/>
</dbReference>
<evidence type="ECO:0000256" key="6">
    <source>
        <dbReference type="ARBA" id="ARBA00023136"/>
    </source>
</evidence>
<dbReference type="AlphaFoldDB" id="E4XJ32"/>
<dbReference type="SMART" id="SM00254">
    <property type="entry name" value="ShKT"/>
    <property type="match status" value="2"/>
</dbReference>
<dbReference type="SUPFAM" id="SSF56436">
    <property type="entry name" value="C-type lectin-like"/>
    <property type="match status" value="1"/>
</dbReference>
<dbReference type="PROSITE" id="PS50893">
    <property type="entry name" value="ABC_TRANSPORTER_2"/>
    <property type="match status" value="1"/>
</dbReference>
<feature type="domain" description="ShKT" evidence="13">
    <location>
        <begin position="635"/>
        <end position="664"/>
    </location>
</feature>